<dbReference type="InterPro" id="IPR010732">
    <property type="entry name" value="T6SS_TssG-like"/>
</dbReference>
<dbReference type="OrthoDB" id="1523296at2"/>
<reference evidence="2 3" key="2">
    <citation type="journal article" date="2016" name="Science">
        <title>A bacterium that degrades and assimilates poly(ethylene terephthalate).</title>
        <authorList>
            <person name="Yoshida S."/>
            <person name="Hiraga K."/>
            <person name="Takehana T."/>
            <person name="Taniguchi I."/>
            <person name="Yamaji H."/>
            <person name="Maeda Y."/>
            <person name="Toyohara K."/>
            <person name="Miyamoto K."/>
            <person name="Kimura Y."/>
            <person name="Oda K."/>
        </authorList>
    </citation>
    <scope>NUCLEOTIDE SEQUENCE [LARGE SCALE GENOMIC DNA]</scope>
    <source>
        <strain evidence="3">NBRC 110686 / TISTR 2288 / 201-F6</strain>
    </source>
</reference>
<name>A0A0K8NY79_PISS1</name>
<organism evidence="2 3">
    <name type="scientific">Piscinibacter sakaiensis</name>
    <name type="common">Ideonella sakaiensis</name>
    <dbReference type="NCBI Taxonomy" id="1547922"/>
    <lineage>
        <taxon>Bacteria</taxon>
        <taxon>Pseudomonadati</taxon>
        <taxon>Pseudomonadota</taxon>
        <taxon>Betaproteobacteria</taxon>
        <taxon>Burkholderiales</taxon>
        <taxon>Sphaerotilaceae</taxon>
        <taxon>Piscinibacter</taxon>
    </lineage>
</organism>
<dbReference type="PANTHER" id="PTHR35564">
    <property type="match status" value="1"/>
</dbReference>
<feature type="compositionally biased region" description="Basic and acidic residues" evidence="1">
    <location>
        <begin position="1"/>
        <end position="13"/>
    </location>
</feature>
<accession>A0A0K8NY79</accession>
<dbReference type="Pfam" id="PF06996">
    <property type="entry name" value="T6SS_TssG"/>
    <property type="match status" value="1"/>
</dbReference>
<keyword evidence="3" id="KW-1185">Reference proteome</keyword>
<comment type="caution">
    <text evidence="2">The sequence shown here is derived from an EMBL/GenBank/DDBJ whole genome shotgun (WGS) entry which is preliminary data.</text>
</comment>
<reference evidence="3" key="1">
    <citation type="submission" date="2015-07" db="EMBL/GenBank/DDBJ databases">
        <title>Discovery of a poly(ethylene terephthalate assimilation.</title>
        <authorList>
            <person name="Yoshida S."/>
            <person name="Hiraga K."/>
            <person name="Takehana T."/>
            <person name="Taniguchi I."/>
            <person name="Yamaji H."/>
            <person name="Maeda Y."/>
            <person name="Toyohara K."/>
            <person name="Miyamoto K."/>
            <person name="Kimura Y."/>
            <person name="Oda K."/>
        </authorList>
    </citation>
    <scope>NUCLEOTIDE SEQUENCE [LARGE SCALE GENOMIC DNA]</scope>
    <source>
        <strain evidence="3">NBRC 110686 / TISTR 2288 / 201-F6</strain>
    </source>
</reference>
<protein>
    <submittedName>
        <fullName evidence="2">Uncharacterized protein ImpH/VasB</fullName>
    </submittedName>
</protein>
<proteinExistence type="predicted"/>
<dbReference type="PANTHER" id="PTHR35564:SF4">
    <property type="entry name" value="CYTOPLASMIC PROTEIN"/>
    <property type="match status" value="1"/>
</dbReference>
<dbReference type="RefSeq" id="WP_157548674.1">
    <property type="nucleotide sequence ID" value="NZ_BBYR01000011.1"/>
</dbReference>
<dbReference type="NCBIfam" id="TIGR03347">
    <property type="entry name" value="VI_chp_1"/>
    <property type="match status" value="1"/>
</dbReference>
<sequence length="372" mass="41259">MEAADRPEIDRLSDAAAPAADELAGDEQAAPPGTAAPVSAIDRMALLRAIAAQPTDYGFYVAARLIECAHPEHPRLGTSRRLREDPVRFSQEPGLDFATATLSSLEMRPSGGAPLLRVRFNGLFGANGPMPLHLTEFARDRMRNHGDRTLLRFTDMFQHRLFSMFYRAWAQAQPTVSHDRPGRDVFGQRVAAIAGHGMPSLQGRDRVPDVAKRAHAGLLAHSVRSAEGLARILSNFFRVPASVESWAPHWMKLPEEARTRLGDDSARLGVSAVIGARVWDVQSRFRVMIGPLSAADYERLLPDRDSLSVLRDWIRNYIGDELSCEVQLKLRRREVPSVRLGRSGKLGWTSWLGKRPPALHPDDADDLVLVVH</sequence>
<evidence type="ECO:0000313" key="3">
    <source>
        <dbReference type="Proteomes" id="UP000037660"/>
    </source>
</evidence>
<gene>
    <name evidence="2" type="ORF">ISF6_0368</name>
</gene>
<evidence type="ECO:0000256" key="1">
    <source>
        <dbReference type="SAM" id="MobiDB-lite"/>
    </source>
</evidence>
<evidence type="ECO:0000313" key="2">
    <source>
        <dbReference type="EMBL" id="GAP34885.1"/>
    </source>
</evidence>
<dbReference type="EMBL" id="BBYR01000011">
    <property type="protein sequence ID" value="GAP34885.1"/>
    <property type="molecule type" value="Genomic_DNA"/>
</dbReference>
<dbReference type="Proteomes" id="UP000037660">
    <property type="component" value="Unassembled WGS sequence"/>
</dbReference>
<dbReference type="STRING" id="1547922.ISF6_0368"/>
<feature type="region of interest" description="Disordered" evidence="1">
    <location>
        <begin position="1"/>
        <end position="35"/>
    </location>
</feature>
<dbReference type="AlphaFoldDB" id="A0A0K8NY79"/>